<dbReference type="Pfam" id="PF05593">
    <property type="entry name" value="RHS_repeat"/>
    <property type="match status" value="1"/>
</dbReference>
<dbReference type="Pfam" id="PF13517">
    <property type="entry name" value="FG-GAP_3"/>
    <property type="match status" value="1"/>
</dbReference>
<evidence type="ECO:0000313" key="9">
    <source>
        <dbReference type="EMBL" id="VDG81036.1"/>
    </source>
</evidence>
<feature type="signal peptide" evidence="7">
    <location>
        <begin position="1"/>
        <end position="18"/>
    </location>
</feature>
<keyword evidence="6" id="KW-0812">Transmembrane</keyword>
<accession>A0A7Z9CAN7</accession>
<feature type="domain" description="ParB-like N-terminal" evidence="8">
    <location>
        <begin position="2016"/>
        <end position="2104"/>
    </location>
</feature>
<dbReference type="Pfam" id="PF03534">
    <property type="entry name" value="SpvB"/>
    <property type="match status" value="1"/>
</dbReference>
<dbReference type="InterPro" id="IPR056823">
    <property type="entry name" value="TEN-like_YD-shell"/>
</dbReference>
<comment type="caution">
    <text evidence="9">The sequence shown here is derived from an EMBL/GenBank/DDBJ whole genome shotgun (WGS) entry which is preliminary data.</text>
</comment>
<dbReference type="PANTHER" id="PTHR32305:SF15">
    <property type="entry name" value="PROTEIN RHSA-RELATED"/>
    <property type="match status" value="1"/>
</dbReference>
<dbReference type="Proteomes" id="UP000276733">
    <property type="component" value="Unassembled WGS sequence"/>
</dbReference>
<dbReference type="GO" id="GO:0005737">
    <property type="term" value="C:cytoplasm"/>
    <property type="evidence" value="ECO:0007669"/>
    <property type="project" value="InterPro"/>
</dbReference>
<feature type="transmembrane region" description="Helical" evidence="6">
    <location>
        <begin position="1848"/>
        <end position="1870"/>
    </location>
</feature>
<feature type="transmembrane region" description="Helical" evidence="6">
    <location>
        <begin position="1876"/>
        <end position="1902"/>
    </location>
</feature>
<dbReference type="InterPro" id="IPR006530">
    <property type="entry name" value="YD"/>
</dbReference>
<dbReference type="RefSeq" id="WP_181830914.1">
    <property type="nucleotide sequence ID" value="NZ_UYIQ01000001.1"/>
</dbReference>
<dbReference type="InterPro" id="IPR028994">
    <property type="entry name" value="Integrin_alpha_N"/>
</dbReference>
<dbReference type="EMBL" id="UYIQ01000001">
    <property type="protein sequence ID" value="VDG81036.1"/>
    <property type="molecule type" value="Genomic_DNA"/>
</dbReference>
<dbReference type="SUPFAM" id="SSF110849">
    <property type="entry name" value="ParB/Sulfiredoxin"/>
    <property type="match status" value="1"/>
</dbReference>
<evidence type="ECO:0000256" key="5">
    <source>
        <dbReference type="ARBA" id="ARBA00023026"/>
    </source>
</evidence>
<sequence length="2114" mass="238144">MKKLLLLLSVCYTLGSVAQESYPLQAIERTSFYAEPVDPPTETALPSGNIAARDGGGNTVGLTTGELSVSGTGAAVYTVPIAVPKGIGGVAPTLALTYNSQSGNGIAGYGWHLAGLSVISRVGSTMYHNDKITEVNLTETDQFALDGQRLILKEGKHGESGAVYETETFSQVRIKAVGKSKNVAFGPDYFEVLYPDGSKAYYGKENNSQSPMEYAISSWENAQGVRIEYFYTIENNSLRIKHIEYGNNAKIEFNYDDRTRPEVAYVGGMEFINGKILSQINITDNNTSYRNYKLSYNTNSLEYNRLTSVQENVGEEERSPIEFKYWDTIGRHRLRRKRRFLTKISTVETSLGKINALNTATIPIDLNADNFTDFILYPTIKEQAKKELFFFDNFRQENLRTVAYKATVPKFDNIFAVKMLTNSGHLYKAQGFVMATQEFKKVILKVCKQGTNSIIVEDTKEWNLPTYWDERAYYQGILDNRAASLPNPPKEKYIENPNYKLLSGDFNGDGLTELLGIEYAFPYERCHIMKRECFCDVVEKGRGIYLIDLDRRKNKDYTYGIGYIGDLSRTDLLWAMDMNGNGKTDLVRIAKGGIYIYEMNENKELKLINEHHSPNIHIDEKHPITGDFNGDGKIDFLLPTEDKSNKFEVLLNAGIRFFSTDRYFSFSFKKSYEERVPIKSQFIIYQTFIHNNTLIPIDFNNDGKTDIVQYHSVIAKNNYDVINGVESHREIEVFTNTQKGSEITFSAGESKSLEKGYTPHIIFSSPDERDRVTDISLFSGDKIHTLSLRENNREDVLVRNVINGDVKQNINYKNMATLPDLDKEKGTYYWVSNYFDELYPYTTLPNMQTVRLVSQLEREGIRVPKTIRRYVYYNAITHTQGLGFLGFKAMGQTNWFEPSKEKEQVLFTFKEMNPLLRGALTNEYIIEKQWFLPTYIVNKIPFQTTTYQYNDALSPNKVFKLQLTQQTTEDKLSGLTTTNNFSYDADGNLTEQRTQTDGYSQSTRVSYLPKSESPYFSGLPQQKETTTTLAGDSFSTAETFAYEKGLLTTHKTKGNGTGWRTTSYGYDEYGNVTEQTATAEDGQQRTERYTYDPSHRFVTAHTDHEGQVTKFSYNNRGLLESETTPLGQSTLYAYDLWGRPTQTTNFLGKKTTMRYSFDGSIFKSITENEEGAYSAESYNTLGWLLEKESNDAFNNHYAVSYEYDGIGQQVAVSTPHLIGGASQKAKRTEYDVYGRPTTITSPEGKITRFTYDKLKTTADDGQQQVISTRDAQGNIIEHQDTGGTVRYTYFANGSLKTADYGGAIQKITQDGWGRKTSLTDPSAGRYTYQYDAWGNLTEETTPKGKTTFNYAQGTDRLSEKRITGEYTDMRIRYTYNADKLLTQIDNQNKDGNNDSYRYEYNGLKQLVQTTETNPQAVFTKNYTYDAFGRVQQETTTAQTAGKRVSSAVQYRYENGDLVEMKTPSGATLWKLSGSNEYGQPLSLYKGKTQEHLQYNSHFPKMQTVQREDTPLNVLQYDFNTQRGLLNHRIYSFYNQKEEFAYDTTDRLTRWGNASHQYDERGRITENSAIGTYEYTRNSYQQQKLTTNEAGETYLEKHPLPTVRYNAFKAPEQIYVKDKERISYEYNAFGERSHCYYGNSEVEKAKRPMLKHYSHDGSVEIVCNKTDNSTKFVFYLGGDAYSAPAILISDGEAQKLYYLHRDYLGSIVMLTDENGNIAERRHFDPWGQPIKVEDGAGNTLDKLTLLDRGFTGHEHLQTVGLIHMNGRLYDPALHRFLQPDNYVQDPFNTQNFNRYGYCLNNPLVYVDENGEFIITALIVGAIIGAYIGGSQANGTYNPFKWDFNNVDTWIGMVGGAVVGGVSGGIAAYAGGLAAAGLAAYGITGGVIGGAVVGATSGLVGGFISGGFMSQLPGGNGKFWSSAGWGALSGFVGGAVIGGATGALTTPKGHNIWTGREIQPVQTLEGAPINIHLDAENNITGNLELNAPTTNSVALDVQQPKLIPIETPDGGVRLVSVENISTKSLNPTHYITKSKSQMQALLNDIRTNGIQEPIKYVKYNGVKYIVDGHHRFFIAQKLGIQNIPAQQVQLPYQGYKTFQDLIIDTGKQPGFWKFMK</sequence>
<feature type="transmembrane region" description="Helical" evidence="6">
    <location>
        <begin position="1811"/>
        <end position="1828"/>
    </location>
</feature>
<evidence type="ECO:0000256" key="6">
    <source>
        <dbReference type="SAM" id="Phobius"/>
    </source>
</evidence>
<evidence type="ECO:0000256" key="7">
    <source>
        <dbReference type="SAM" id="SignalP"/>
    </source>
</evidence>
<dbReference type="InterPro" id="IPR003284">
    <property type="entry name" value="Sal_SpvB"/>
</dbReference>
<evidence type="ECO:0000256" key="2">
    <source>
        <dbReference type="ARBA" id="ARBA00022525"/>
    </source>
</evidence>
<dbReference type="Pfam" id="PF02195">
    <property type="entry name" value="ParB_N"/>
    <property type="match status" value="1"/>
</dbReference>
<feature type="chain" id="PRO_5030614303" evidence="7">
    <location>
        <begin position="19"/>
        <end position="2114"/>
    </location>
</feature>
<dbReference type="InterPro" id="IPR013517">
    <property type="entry name" value="FG-GAP"/>
</dbReference>
<dbReference type="SMART" id="SM00470">
    <property type="entry name" value="ParB"/>
    <property type="match status" value="1"/>
</dbReference>
<keyword evidence="3 7" id="KW-0732">Signal</keyword>
<evidence type="ECO:0000313" key="10">
    <source>
        <dbReference type="Proteomes" id="UP000276733"/>
    </source>
</evidence>
<dbReference type="Gene3D" id="3.90.1530.10">
    <property type="entry name" value="Conserved hypothetical protein from pyrococcus furiosus pfu- 392566-001, ParB domain"/>
    <property type="match status" value="1"/>
</dbReference>
<evidence type="ECO:0000256" key="3">
    <source>
        <dbReference type="ARBA" id="ARBA00022729"/>
    </source>
</evidence>
<dbReference type="InterPro" id="IPR036086">
    <property type="entry name" value="ParB/Sulfiredoxin_sf"/>
</dbReference>
<reference evidence="9 10" key="1">
    <citation type="submission" date="2018-11" db="EMBL/GenBank/DDBJ databases">
        <authorList>
            <consortium name="Pathogen Informatics"/>
        </authorList>
    </citation>
    <scope>NUCLEOTIDE SEQUENCE [LARGE SCALE GENOMIC DNA]</scope>
    <source>
        <strain evidence="9 10">NCTC11458</strain>
    </source>
</reference>
<evidence type="ECO:0000256" key="4">
    <source>
        <dbReference type="ARBA" id="ARBA00022737"/>
    </source>
</evidence>
<organism evidence="9 10">
    <name type="scientific">Capnocytophaga ochracea</name>
    <dbReference type="NCBI Taxonomy" id="1018"/>
    <lineage>
        <taxon>Bacteria</taxon>
        <taxon>Pseudomonadati</taxon>
        <taxon>Bacteroidota</taxon>
        <taxon>Flavobacteriia</taxon>
        <taxon>Flavobacteriales</taxon>
        <taxon>Flavobacteriaceae</taxon>
        <taxon>Capnocytophaga</taxon>
    </lineage>
</organism>
<dbReference type="NCBIfam" id="TIGR03696">
    <property type="entry name" value="Rhs_assc_core"/>
    <property type="match status" value="1"/>
</dbReference>
<keyword evidence="4" id="KW-0677">Repeat</keyword>
<evidence type="ECO:0000259" key="8">
    <source>
        <dbReference type="SMART" id="SM00470"/>
    </source>
</evidence>
<keyword evidence="2" id="KW-0964">Secreted</keyword>
<dbReference type="InterPro" id="IPR031325">
    <property type="entry name" value="RHS_repeat"/>
</dbReference>
<evidence type="ECO:0000256" key="1">
    <source>
        <dbReference type="ARBA" id="ARBA00004613"/>
    </source>
</evidence>
<comment type="subcellular location">
    <subcellularLocation>
        <location evidence="1">Secreted</location>
    </subcellularLocation>
</comment>
<dbReference type="InterPro" id="IPR050708">
    <property type="entry name" value="T6SS_VgrG/RHS"/>
</dbReference>
<dbReference type="NCBIfam" id="TIGR01643">
    <property type="entry name" value="YD_repeat_2x"/>
    <property type="match status" value="4"/>
</dbReference>
<protein>
    <submittedName>
        <fullName evidence="9">Cell wall-associated polypeptide CWBP200</fullName>
    </submittedName>
</protein>
<dbReference type="PANTHER" id="PTHR32305">
    <property type="match status" value="1"/>
</dbReference>
<gene>
    <name evidence="9" type="primary">wapA_2</name>
    <name evidence="9" type="ORF">NCTC11458_00319</name>
</gene>
<keyword evidence="6" id="KW-1133">Transmembrane helix</keyword>
<dbReference type="InterPro" id="IPR022385">
    <property type="entry name" value="Rhs_assc_core"/>
</dbReference>
<dbReference type="SUPFAM" id="SSF69318">
    <property type="entry name" value="Integrin alpha N-terminal domain"/>
    <property type="match status" value="1"/>
</dbReference>
<keyword evidence="6" id="KW-0472">Membrane</keyword>
<dbReference type="Gene3D" id="2.180.10.10">
    <property type="entry name" value="RHS repeat-associated core"/>
    <property type="match status" value="2"/>
</dbReference>
<dbReference type="GO" id="GO:0005576">
    <property type="term" value="C:extracellular region"/>
    <property type="evidence" value="ECO:0007669"/>
    <property type="project" value="UniProtKB-SubCell"/>
</dbReference>
<dbReference type="Pfam" id="PF25023">
    <property type="entry name" value="TEN_YD-shell"/>
    <property type="match status" value="1"/>
</dbReference>
<dbReference type="InterPro" id="IPR003115">
    <property type="entry name" value="ParB_N"/>
</dbReference>
<name>A0A7Z9CAN7_CAPOC</name>
<keyword evidence="5" id="KW-0843">Virulence</keyword>
<proteinExistence type="predicted"/>